<evidence type="ECO:0000313" key="2">
    <source>
        <dbReference type="EMBL" id="KAF7316257.1"/>
    </source>
</evidence>
<reference evidence="2" key="1">
    <citation type="submission" date="2020-05" db="EMBL/GenBank/DDBJ databases">
        <title>Mycena genomes resolve the evolution of fungal bioluminescence.</title>
        <authorList>
            <person name="Tsai I.J."/>
        </authorList>
    </citation>
    <scope>NUCLEOTIDE SEQUENCE</scope>
    <source>
        <strain evidence="2">171206Taipei</strain>
    </source>
</reference>
<dbReference type="OrthoDB" id="3256800at2759"/>
<dbReference type="Proteomes" id="UP000636479">
    <property type="component" value="Unassembled WGS sequence"/>
</dbReference>
<feature type="transmembrane region" description="Helical" evidence="1">
    <location>
        <begin position="161"/>
        <end position="183"/>
    </location>
</feature>
<feature type="transmembrane region" description="Helical" evidence="1">
    <location>
        <begin position="35"/>
        <end position="56"/>
    </location>
</feature>
<proteinExistence type="predicted"/>
<evidence type="ECO:0008006" key="4">
    <source>
        <dbReference type="Google" id="ProtNLM"/>
    </source>
</evidence>
<name>A0A8H6TGF4_9AGAR</name>
<protein>
    <recommendedName>
        <fullName evidence="4">Transmembrane protein</fullName>
    </recommendedName>
</protein>
<keyword evidence="1" id="KW-0472">Membrane</keyword>
<feature type="transmembrane region" description="Helical" evidence="1">
    <location>
        <begin position="6"/>
        <end position="23"/>
    </location>
</feature>
<feature type="transmembrane region" description="Helical" evidence="1">
    <location>
        <begin position="88"/>
        <end position="107"/>
    </location>
</feature>
<keyword evidence="3" id="KW-1185">Reference proteome</keyword>
<dbReference type="RefSeq" id="XP_037226280.1">
    <property type="nucleotide sequence ID" value="XM_037358370.1"/>
</dbReference>
<comment type="caution">
    <text evidence="2">The sequence shown here is derived from an EMBL/GenBank/DDBJ whole genome shotgun (WGS) entry which is preliminary data.</text>
</comment>
<keyword evidence="1" id="KW-0812">Transmembrane</keyword>
<evidence type="ECO:0000313" key="3">
    <source>
        <dbReference type="Proteomes" id="UP000636479"/>
    </source>
</evidence>
<dbReference type="AlphaFoldDB" id="A0A8H6TGF4"/>
<dbReference type="EMBL" id="JACAZF010000001">
    <property type="protein sequence ID" value="KAF7316257.1"/>
    <property type="molecule type" value="Genomic_DNA"/>
</dbReference>
<evidence type="ECO:0000256" key="1">
    <source>
        <dbReference type="SAM" id="Phobius"/>
    </source>
</evidence>
<feature type="transmembrane region" description="Helical" evidence="1">
    <location>
        <begin position="128"/>
        <end position="155"/>
    </location>
</feature>
<organism evidence="2 3">
    <name type="scientific">Mycena indigotica</name>
    <dbReference type="NCBI Taxonomy" id="2126181"/>
    <lineage>
        <taxon>Eukaryota</taxon>
        <taxon>Fungi</taxon>
        <taxon>Dikarya</taxon>
        <taxon>Basidiomycota</taxon>
        <taxon>Agaricomycotina</taxon>
        <taxon>Agaricomycetes</taxon>
        <taxon>Agaricomycetidae</taxon>
        <taxon>Agaricales</taxon>
        <taxon>Marasmiineae</taxon>
        <taxon>Mycenaceae</taxon>
        <taxon>Mycena</taxon>
    </lineage>
</organism>
<accession>A0A8H6TGF4</accession>
<dbReference type="GeneID" id="59340886"/>
<keyword evidence="1" id="KW-1133">Transmembrane helix</keyword>
<sequence>MWAKFDIFTTLFCAFVVEVVMQIRLFAMYGHDRRIMFVVSMLCMGELMSMVTLSIAKFDPTLAGLAQIAGPGTIQPLPFCNNIIPYNFFPYWIAFMIFDGIILLLVIRKAYSHYKLLPDKSWKDASQTLVGVLARDSVLYFVCNVAVFLGTTLLWRFGPPILATIAISWSIVVPSTSAGRLMLNIRKEAKPASDLVSTAGLSGLGSLRISPPTQTRTNFTMDRDIFPDDEDEMLEDDID</sequence>
<gene>
    <name evidence="2" type="ORF">MIND_00144300</name>
</gene>